<proteinExistence type="predicted"/>
<dbReference type="EMBL" id="SJPJ01000001">
    <property type="protein sequence ID" value="TWT83573.1"/>
    <property type="molecule type" value="Genomic_DNA"/>
</dbReference>
<comment type="caution">
    <text evidence="1">The sequence shown here is derived from an EMBL/GenBank/DDBJ whole genome shotgun (WGS) entry which is preliminary data.</text>
</comment>
<dbReference type="AlphaFoldDB" id="A0A5C5ZAM0"/>
<reference evidence="1 2" key="1">
    <citation type="submission" date="2019-02" db="EMBL/GenBank/DDBJ databases">
        <title>Deep-cultivation of Planctomycetes and their phenomic and genomic characterization uncovers novel biology.</title>
        <authorList>
            <person name="Wiegand S."/>
            <person name="Jogler M."/>
            <person name="Boedeker C."/>
            <person name="Pinto D."/>
            <person name="Vollmers J."/>
            <person name="Rivas-Marin E."/>
            <person name="Kohn T."/>
            <person name="Peeters S.H."/>
            <person name="Heuer A."/>
            <person name="Rast P."/>
            <person name="Oberbeckmann S."/>
            <person name="Bunk B."/>
            <person name="Jeske O."/>
            <person name="Meyerdierks A."/>
            <person name="Storesund J.E."/>
            <person name="Kallscheuer N."/>
            <person name="Luecker S."/>
            <person name="Lage O.M."/>
            <person name="Pohl T."/>
            <person name="Merkel B.J."/>
            <person name="Hornburger P."/>
            <person name="Mueller R.-W."/>
            <person name="Bruemmer F."/>
            <person name="Labrenz M."/>
            <person name="Spormann A.M."/>
            <person name="Op Den Camp H."/>
            <person name="Overmann J."/>
            <person name="Amann R."/>
            <person name="Jetten M.S.M."/>
            <person name="Mascher T."/>
            <person name="Medema M.H."/>
            <person name="Devos D.P."/>
            <person name="Kaster A.-K."/>
            <person name="Ovreas L."/>
            <person name="Rohde M."/>
            <person name="Galperin M.Y."/>
            <person name="Jogler C."/>
        </authorList>
    </citation>
    <scope>NUCLEOTIDE SEQUENCE [LARGE SCALE GENOMIC DNA]</scope>
    <source>
        <strain evidence="1 2">CA13</strain>
    </source>
</reference>
<protein>
    <submittedName>
        <fullName evidence="1">Uncharacterized protein</fullName>
    </submittedName>
</protein>
<organism evidence="1 2">
    <name type="scientific">Novipirellula herctigrandis</name>
    <dbReference type="NCBI Taxonomy" id="2527986"/>
    <lineage>
        <taxon>Bacteria</taxon>
        <taxon>Pseudomonadati</taxon>
        <taxon>Planctomycetota</taxon>
        <taxon>Planctomycetia</taxon>
        <taxon>Pirellulales</taxon>
        <taxon>Pirellulaceae</taxon>
        <taxon>Novipirellula</taxon>
    </lineage>
</organism>
<dbReference type="OrthoDB" id="251586at2"/>
<evidence type="ECO:0000313" key="1">
    <source>
        <dbReference type="EMBL" id="TWT83573.1"/>
    </source>
</evidence>
<dbReference type="Proteomes" id="UP000315010">
    <property type="component" value="Unassembled WGS sequence"/>
</dbReference>
<dbReference type="RefSeq" id="WP_146400835.1">
    <property type="nucleotide sequence ID" value="NZ_SJPJ01000001.1"/>
</dbReference>
<gene>
    <name evidence="1" type="ORF">CA13_50390</name>
</gene>
<accession>A0A5C5ZAM0</accession>
<name>A0A5C5ZAM0_9BACT</name>
<keyword evidence="2" id="KW-1185">Reference proteome</keyword>
<evidence type="ECO:0000313" key="2">
    <source>
        <dbReference type="Proteomes" id="UP000315010"/>
    </source>
</evidence>
<sequence>MTPKTQHRMIRMSTIFCMIAIPLGCEPAPEIRVATNNIDSLGLVNTSESVQYRWPVVAGKWEVSRPTGFTFLRRMKPGELGKIADQIDRDRQAKIELAKQSDQPAPWTIASTDVDEKTARYMAVAIGEIAPELEKKLTVEFPASVRSAEVRLDITGKHLFLLDDGIWVSKLPWREWWTTETTPAQETDITGSPNDFQRIGLDANEDNADGESAKVKVAFFRDPSRLFATKGNTLSLIDFEKREILTSLKTAIPIRHLSVSFQTGRPMVVDQEGGIYLANVDLDRMDKIGECDVQLPMPQISLDATRIVTLQSPSLGRVFKLDDLGVIDEIDIPISGATDLTAIGCTRAYDYWIGKDIVITRPEYPNSEDADQKGWPMTLYWDFEQVFETRNDTDSSESQFCIAERTTANGSRERVCMDMSFGDRMSFRPSPVPGDKSDRIVASQNGGRIALVNDTTIELYDREIQVPQSVAAIGKLAKWYAWENRFDDLEMLHRVLRQLPETRFNRTPEQLYEAMLTAIASQWLYTLQQTTQQSLNEEQRTLAKERLDGFVNWSKTKTPLALCAAMSYHRKLAWAARGNGWSSDVTQSGWDDFEKHNKIAINLWNEISTLDDIPAVAYYDYFLLARDTGIEMEQVAEPLETCLRKYPRESLIHPPLMQWMLEKWGGTRGSGPAYIHAVADAVGSATGDWLYERSIESIQNSFGYAFFEYSQVNGSRVLRGVEEGIRSNYWQHNSALTAMYLVEQSHSRLNSPPAHSPYSIQAKATCESLAEYYRQRYPMLSNLGVSDRYRAAVTRYLER</sequence>